<keyword evidence="3" id="KW-1185">Reference proteome</keyword>
<comment type="caution">
    <text evidence="2">The sequence shown here is derived from an EMBL/GenBank/DDBJ whole genome shotgun (WGS) entry which is preliminary data.</text>
</comment>
<protein>
    <submittedName>
        <fullName evidence="2">Uncharacterized protein</fullName>
    </submittedName>
</protein>
<evidence type="ECO:0000313" key="3">
    <source>
        <dbReference type="Proteomes" id="UP001383192"/>
    </source>
</evidence>
<organism evidence="2 3">
    <name type="scientific">Paramarasmius palmivorus</name>
    <dbReference type="NCBI Taxonomy" id="297713"/>
    <lineage>
        <taxon>Eukaryota</taxon>
        <taxon>Fungi</taxon>
        <taxon>Dikarya</taxon>
        <taxon>Basidiomycota</taxon>
        <taxon>Agaricomycotina</taxon>
        <taxon>Agaricomycetes</taxon>
        <taxon>Agaricomycetidae</taxon>
        <taxon>Agaricales</taxon>
        <taxon>Marasmiineae</taxon>
        <taxon>Marasmiaceae</taxon>
        <taxon>Paramarasmius</taxon>
    </lineage>
</organism>
<dbReference type="Proteomes" id="UP001383192">
    <property type="component" value="Unassembled WGS sequence"/>
</dbReference>
<name>A0AAW0BH82_9AGAR</name>
<feature type="region of interest" description="Disordered" evidence="1">
    <location>
        <begin position="56"/>
        <end position="105"/>
    </location>
</feature>
<feature type="compositionally biased region" description="Low complexity" evidence="1">
    <location>
        <begin position="68"/>
        <end position="87"/>
    </location>
</feature>
<accession>A0AAW0BH82</accession>
<feature type="compositionally biased region" description="Polar residues" evidence="1">
    <location>
        <begin position="88"/>
        <end position="98"/>
    </location>
</feature>
<reference evidence="2 3" key="1">
    <citation type="submission" date="2024-01" db="EMBL/GenBank/DDBJ databases">
        <title>A draft genome for a cacao thread blight-causing isolate of Paramarasmius palmivorus.</title>
        <authorList>
            <person name="Baruah I.K."/>
            <person name="Bukari Y."/>
            <person name="Amoako-Attah I."/>
            <person name="Meinhardt L.W."/>
            <person name="Bailey B.A."/>
            <person name="Cohen S.P."/>
        </authorList>
    </citation>
    <scope>NUCLEOTIDE SEQUENCE [LARGE SCALE GENOMIC DNA]</scope>
    <source>
        <strain evidence="2 3">GH-12</strain>
    </source>
</reference>
<sequence>MSTLAQAFSALSADQVAAIVTALQDIAVAAAATADDATSNPVSTNSAVTDNHAANVDSAGVNNNASVDNTTDTGDGVVTNQGTQQVNSPSATNASQHPQGIPSPPLHLVNTVVGAGANPHVVSGSPSGLLCPACGFTVTLPPNDQRWYAVFSGARVGWCRGTIVAQSVTSGVSGNAYQYFGTELQAANAYTARFNDNAVHVIGPVTGVNYPVVPAGEGWLWP</sequence>
<gene>
    <name evidence="2" type="ORF">VNI00_015881</name>
</gene>
<dbReference type="AlphaFoldDB" id="A0AAW0BH82"/>
<dbReference type="EMBL" id="JAYKXP010000111">
    <property type="protein sequence ID" value="KAK7025588.1"/>
    <property type="molecule type" value="Genomic_DNA"/>
</dbReference>
<evidence type="ECO:0000256" key="1">
    <source>
        <dbReference type="SAM" id="MobiDB-lite"/>
    </source>
</evidence>
<proteinExistence type="predicted"/>
<evidence type="ECO:0000313" key="2">
    <source>
        <dbReference type="EMBL" id="KAK7025588.1"/>
    </source>
</evidence>